<keyword evidence="3" id="KW-1185">Reference proteome</keyword>
<feature type="region of interest" description="Disordered" evidence="1">
    <location>
        <begin position="1"/>
        <end position="261"/>
    </location>
</feature>
<feature type="compositionally biased region" description="Basic and acidic residues" evidence="1">
    <location>
        <begin position="221"/>
        <end position="230"/>
    </location>
</feature>
<feature type="compositionally biased region" description="Polar residues" evidence="1">
    <location>
        <begin position="1206"/>
        <end position="1223"/>
    </location>
</feature>
<dbReference type="PANTHER" id="PTHR35381:SF1">
    <property type="entry name" value="EF-HAND DOMAIN-CONTAINING PROTEIN"/>
    <property type="match status" value="1"/>
</dbReference>
<dbReference type="EMBL" id="JAGDFM010000144">
    <property type="protein sequence ID" value="KAG7384574.1"/>
    <property type="molecule type" value="Genomic_DNA"/>
</dbReference>
<feature type="compositionally biased region" description="Polar residues" evidence="1">
    <location>
        <begin position="544"/>
        <end position="561"/>
    </location>
</feature>
<dbReference type="PANTHER" id="PTHR35381">
    <property type="entry name" value="EF-HAND DOMAIN-CONTAINING PROTEIN"/>
    <property type="match status" value="1"/>
</dbReference>
<feature type="compositionally biased region" description="Low complexity" evidence="1">
    <location>
        <begin position="138"/>
        <end position="154"/>
    </location>
</feature>
<evidence type="ECO:0000256" key="1">
    <source>
        <dbReference type="SAM" id="MobiDB-lite"/>
    </source>
</evidence>
<feature type="compositionally biased region" description="Polar residues" evidence="1">
    <location>
        <begin position="526"/>
        <end position="536"/>
    </location>
</feature>
<feature type="compositionally biased region" description="Low complexity" evidence="1">
    <location>
        <begin position="710"/>
        <end position="722"/>
    </location>
</feature>
<accession>A0A8T1VYB9</accession>
<dbReference type="OrthoDB" id="75192at2759"/>
<feature type="compositionally biased region" description="Polar residues" evidence="1">
    <location>
        <begin position="167"/>
        <end position="184"/>
    </location>
</feature>
<feature type="compositionally biased region" description="Basic and acidic residues" evidence="1">
    <location>
        <begin position="511"/>
        <end position="520"/>
    </location>
</feature>
<comment type="caution">
    <text evidence="2">The sequence shown here is derived from an EMBL/GenBank/DDBJ whole genome shotgun (WGS) entry which is preliminary data.</text>
</comment>
<feature type="compositionally biased region" description="Polar residues" evidence="1">
    <location>
        <begin position="96"/>
        <end position="109"/>
    </location>
</feature>
<feature type="region of interest" description="Disordered" evidence="1">
    <location>
        <begin position="991"/>
        <end position="1017"/>
    </location>
</feature>
<feature type="region of interest" description="Disordered" evidence="1">
    <location>
        <begin position="466"/>
        <end position="490"/>
    </location>
</feature>
<feature type="compositionally biased region" description="Basic and acidic residues" evidence="1">
    <location>
        <begin position="1003"/>
        <end position="1016"/>
    </location>
</feature>
<feature type="compositionally biased region" description="Polar residues" evidence="1">
    <location>
        <begin position="991"/>
        <end position="1002"/>
    </location>
</feature>
<name>A0A8T1VYB9_9STRA</name>
<sequence>MEERTPSRQHPYGNTTPKMQRRYSFSRQAIDTIGKGKHQSSGNASPDKSPRKAASSPSMTGDNGSPGYWGELRAEHEEKMQQHAKRAAEVKAIPQTADSQGDDVSSLTLNIKGGSGRFSDDDSDGSAYSPVGSNGEYSPTPSSPDSSSVTSTSPLLRREPSADGFQTLHSEASGPSSLDSVSRQDLSHDGAASGVKADPMPRFGLGTSPKGRLSPKLSRSKPQETEADKGDSDDDLPDWLRERVVLSPPASMTKMPVRSPQQIEDEIRCAVDSAAARVQQELGRREKFQTELQFAAAYSPAQPVGDNRSATSKLFSRGGYDSERLVHECDDRVAVRGEKEVQPTRDHDKVSNEEEQDDLLLLMEIVIGDGRTETIEIHEGDNPDALALAFAQKHALQPDAVPKLRGLIQEQLNALTETDPEEITLPEQALADEWMVDAEFDQFLNASSDPSTSAQVAPETNHTIDVVNTPSTTRSEHASVPPHQMHERENHREFNYNNLMARYGHYSQHSGKVDPERRSVSGDIHASSSAQAMENTRSNERLPASSTAPSFTTVTHCSRGSSSKKKANLADAPAYERLHALAESKDKWIQRAQKAKELERARDEEKMRHVALMAAKSRELVANRTNGGYAHIGERLHDEAISDMAKKVQRHERRAVEREEQQDWMCPKCAYVNQYTDSRCQNIVALAGQKSKGHRGKSPISSNSGRREAASSSNSSFGFSGSHPEVLCGQTKPKRLFQPTLLTTSAGVTKAVTSNKDKSSRVASLRRQRHKSAIEEEFQQTCPFKPKINTVSEEIVREKLDTAAAAAALHGEAQRPRNPHHELYENSFQARTLREEREEEYFKQFPFKPDIGVNALWVAPDKSQSDFVERLAVDKYHELERKRVALHDKYAPDRDPHTGKELFKPEIGRAPAFSRNKQGLPIGDFLYAAHREQQEYHRRLREKDQHEIKKKSQQTFVSEASRQALERRKTDTCSRIFNALLTLSRQSAASTSESGSLELSKQGTDEKRQEAQHEDSVESVIPAGIDLSALPKEISRVVAIVFEYANHAPISRDAFSGYMDRLVSEVPGVTYSQIIFLAEHLHTDRGGRHRHQFHHSDPEREAALAATEQKELTFHPVIDKNSREIAMKHGRVSGARVFQALNQYYDHYLERKEQLRKQQQREFKKSHPFHPTLVTKAHQREPAAAAFYDKIRSGNCDESGNTASWGATASVSSAPRSHQSAGASTPPPAPLQTALSNARPCVRPIESERSRFYSAIMADEAQLEEAAGNMSRSSSSSQLLEDAELTSRVLAALDEKPNTASSYHLAKAMAGSDDSLFSGGKVCSVRSPEDASLSY</sequence>
<evidence type="ECO:0000313" key="2">
    <source>
        <dbReference type="EMBL" id="KAG7384574.1"/>
    </source>
</evidence>
<gene>
    <name evidence="2" type="ORF">PHYPSEUDO_002474</name>
</gene>
<feature type="region of interest" description="Disordered" evidence="1">
    <location>
        <begin position="1206"/>
        <end position="1236"/>
    </location>
</feature>
<proteinExistence type="predicted"/>
<feature type="region of interest" description="Disordered" evidence="1">
    <location>
        <begin position="508"/>
        <end position="569"/>
    </location>
</feature>
<feature type="region of interest" description="Disordered" evidence="1">
    <location>
        <begin position="1312"/>
        <end position="1335"/>
    </location>
</feature>
<dbReference type="Proteomes" id="UP000694044">
    <property type="component" value="Unassembled WGS sequence"/>
</dbReference>
<organism evidence="2 3">
    <name type="scientific">Phytophthora pseudosyringae</name>
    <dbReference type="NCBI Taxonomy" id="221518"/>
    <lineage>
        <taxon>Eukaryota</taxon>
        <taxon>Sar</taxon>
        <taxon>Stramenopiles</taxon>
        <taxon>Oomycota</taxon>
        <taxon>Peronosporomycetes</taxon>
        <taxon>Peronosporales</taxon>
        <taxon>Peronosporaceae</taxon>
        <taxon>Phytophthora</taxon>
    </lineage>
</organism>
<feature type="compositionally biased region" description="Basic and acidic residues" evidence="1">
    <location>
        <begin position="72"/>
        <end position="89"/>
    </location>
</feature>
<evidence type="ECO:0000313" key="3">
    <source>
        <dbReference type="Proteomes" id="UP000694044"/>
    </source>
</evidence>
<reference evidence="2" key="1">
    <citation type="submission" date="2021-02" db="EMBL/GenBank/DDBJ databases">
        <authorList>
            <person name="Palmer J.M."/>
        </authorList>
    </citation>
    <scope>NUCLEOTIDE SEQUENCE</scope>
    <source>
        <strain evidence="2">SCRP734</strain>
    </source>
</reference>
<feature type="region of interest" description="Disordered" evidence="1">
    <location>
        <begin position="689"/>
        <end position="724"/>
    </location>
</feature>
<protein>
    <submittedName>
        <fullName evidence="2">Uncharacterized protein</fullName>
    </submittedName>
</protein>
<feature type="compositionally biased region" description="Polar residues" evidence="1">
    <location>
        <begin position="12"/>
        <end position="29"/>
    </location>
</feature>